<dbReference type="AlphaFoldDB" id="A0A816EYW9"/>
<keyword evidence="1" id="KW-1133">Transmembrane helix</keyword>
<evidence type="ECO:0000313" key="2">
    <source>
        <dbReference type="EMBL" id="CAF1652687.1"/>
    </source>
</evidence>
<dbReference type="PANTHER" id="PTHR36978:SF4">
    <property type="entry name" value="P-LOOP CONTAINING NUCLEOSIDE TRIPHOSPHATE HYDROLASE PROTEIN"/>
    <property type="match status" value="1"/>
</dbReference>
<organism evidence="2 3">
    <name type="scientific">Adineta ricciae</name>
    <name type="common">Rotifer</name>
    <dbReference type="NCBI Taxonomy" id="249248"/>
    <lineage>
        <taxon>Eukaryota</taxon>
        <taxon>Metazoa</taxon>
        <taxon>Spiralia</taxon>
        <taxon>Gnathifera</taxon>
        <taxon>Rotifera</taxon>
        <taxon>Eurotatoria</taxon>
        <taxon>Bdelloidea</taxon>
        <taxon>Adinetida</taxon>
        <taxon>Adinetidae</taxon>
        <taxon>Adineta</taxon>
    </lineage>
</organism>
<reference evidence="2" key="1">
    <citation type="submission" date="2021-02" db="EMBL/GenBank/DDBJ databases">
        <authorList>
            <person name="Nowell W R."/>
        </authorList>
    </citation>
    <scope>NUCLEOTIDE SEQUENCE</scope>
</reference>
<dbReference type="Pfam" id="PF17784">
    <property type="entry name" value="Sulfotransfer_4"/>
    <property type="match status" value="1"/>
</dbReference>
<name>A0A816EYW9_ADIRI</name>
<gene>
    <name evidence="2" type="ORF">XAT740_LOCUS55299</name>
</gene>
<keyword evidence="1" id="KW-0472">Membrane</keyword>
<feature type="transmembrane region" description="Helical" evidence="1">
    <location>
        <begin position="472"/>
        <end position="492"/>
    </location>
</feature>
<dbReference type="EMBL" id="CAJNOR010010296">
    <property type="protein sequence ID" value="CAF1652687.1"/>
    <property type="molecule type" value="Genomic_DNA"/>
</dbReference>
<dbReference type="PANTHER" id="PTHR36978">
    <property type="entry name" value="P-LOOP CONTAINING NUCLEOTIDE TRIPHOSPHATE HYDROLASE"/>
    <property type="match status" value="1"/>
</dbReference>
<dbReference type="InterPro" id="IPR040632">
    <property type="entry name" value="Sulfotransfer_4"/>
</dbReference>
<feature type="transmembrane region" description="Helical" evidence="1">
    <location>
        <begin position="236"/>
        <end position="253"/>
    </location>
</feature>
<evidence type="ECO:0000313" key="3">
    <source>
        <dbReference type="Proteomes" id="UP000663828"/>
    </source>
</evidence>
<accession>A0A816EYW9</accession>
<dbReference type="SUPFAM" id="SSF52540">
    <property type="entry name" value="P-loop containing nucleoside triphosphate hydrolases"/>
    <property type="match status" value="1"/>
</dbReference>
<evidence type="ECO:0000256" key="1">
    <source>
        <dbReference type="SAM" id="Phobius"/>
    </source>
</evidence>
<protein>
    <submittedName>
        <fullName evidence="2">Uncharacterized protein</fullName>
    </submittedName>
</protein>
<dbReference type="InterPro" id="IPR027417">
    <property type="entry name" value="P-loop_NTPase"/>
</dbReference>
<comment type="caution">
    <text evidence="2">The sequence shown here is derived from an EMBL/GenBank/DDBJ whole genome shotgun (WGS) entry which is preliminary data.</text>
</comment>
<dbReference type="Gene3D" id="3.40.50.300">
    <property type="entry name" value="P-loop containing nucleotide triphosphate hydrolases"/>
    <property type="match status" value="1"/>
</dbReference>
<dbReference type="Proteomes" id="UP000663828">
    <property type="component" value="Unassembled WGS sequence"/>
</dbReference>
<feature type="non-terminal residue" evidence="2">
    <location>
        <position position="496"/>
    </location>
</feature>
<keyword evidence="3" id="KW-1185">Reference proteome</keyword>
<sequence>RIHKMTITISSRKSSSNKKINRNTHGLRVIGAGLPRTGTTSLKAALEILGFGPCHHMVELIDKPDRSLQFIRAYQGEDVDFHELMEGYGSTVDTPTTDFYKELHRAYPQAKIILTVRDSNEKWFESFQNTIGSLMSNRFHVFLTYPLRSLRLLMKIGDEIGKKWRRDYGCISPSLHEQHNRRVIDENSPDEILVYNVKDGWEPLCKFLQVNIPENVPFPNINDTKQFKRKVNSGRLVGLCCWLALGAIQIFGLCLSPEALCDGTIDCDDERVCTVANQYRINDCLKVSLFWKVSQTQKVLYKSVQKKQLSYPIHFSLWETEPSYKIIFNESDRIGDILPHVPLNNPDNQLATAYVCSLLVTTAIYVNIKINALISPFNFDHYQIQYKHLSSHLFYFLMTAISEEVIPKNNVTYLYIRDCEMHFNNYLTYSIRSRNIAGNYVSIFMKDSHFVIAAVFHFQLFLEYYRFIFDHLLAIFHGIIGSMNLATAIGAFTENV</sequence>
<keyword evidence="1" id="KW-0812">Transmembrane</keyword>
<proteinExistence type="predicted"/>